<dbReference type="EMBL" id="WJBH02000001">
    <property type="protein sequence ID" value="KAI9564083.1"/>
    <property type="molecule type" value="Genomic_DNA"/>
</dbReference>
<dbReference type="InterPro" id="IPR039261">
    <property type="entry name" value="FNR_nucleotide-bd"/>
</dbReference>
<organism evidence="13 14">
    <name type="scientific">Daphnia sinensis</name>
    <dbReference type="NCBI Taxonomy" id="1820382"/>
    <lineage>
        <taxon>Eukaryota</taxon>
        <taxon>Metazoa</taxon>
        <taxon>Ecdysozoa</taxon>
        <taxon>Arthropoda</taxon>
        <taxon>Crustacea</taxon>
        <taxon>Branchiopoda</taxon>
        <taxon>Diplostraca</taxon>
        <taxon>Cladocera</taxon>
        <taxon>Anomopoda</taxon>
        <taxon>Daphniidae</taxon>
        <taxon>Daphnia</taxon>
        <taxon>Daphnia similis group</taxon>
    </lineage>
</organism>
<dbReference type="SFLD" id="SFLDS00052">
    <property type="entry name" value="Ferric_Reductase_Domain"/>
    <property type="match status" value="1"/>
</dbReference>
<feature type="region of interest" description="Disordered" evidence="9">
    <location>
        <begin position="788"/>
        <end position="815"/>
    </location>
</feature>
<dbReference type="InterPro" id="IPR013112">
    <property type="entry name" value="FAD-bd_8"/>
</dbReference>
<dbReference type="Pfam" id="PF08030">
    <property type="entry name" value="NAD_binding_6"/>
    <property type="match status" value="1"/>
</dbReference>
<feature type="domain" description="EF-hand" evidence="11">
    <location>
        <begin position="224"/>
        <end position="259"/>
    </location>
</feature>
<evidence type="ECO:0000256" key="9">
    <source>
        <dbReference type="SAM" id="MobiDB-lite"/>
    </source>
</evidence>
<feature type="transmembrane region" description="Helical" evidence="10">
    <location>
        <begin position="547"/>
        <end position="567"/>
    </location>
</feature>
<dbReference type="InterPro" id="IPR013130">
    <property type="entry name" value="Fe3_Rdtase_TM_dom"/>
</dbReference>
<evidence type="ECO:0000256" key="1">
    <source>
        <dbReference type="ARBA" id="ARBA00004141"/>
    </source>
</evidence>
<dbReference type="GO" id="GO:0016175">
    <property type="term" value="F:superoxide-generating NAD(P)H oxidase activity"/>
    <property type="evidence" value="ECO:0007669"/>
    <property type="project" value="TreeGrafter"/>
</dbReference>
<keyword evidence="7" id="KW-0560">Oxidoreductase</keyword>
<dbReference type="Pfam" id="PF13499">
    <property type="entry name" value="EF-hand_7"/>
    <property type="match status" value="1"/>
</dbReference>
<dbReference type="FunFam" id="3.40.50.80:FF:000012">
    <property type="entry name" value="NADPH oxidase, isoform B"/>
    <property type="match status" value="1"/>
</dbReference>
<protein>
    <recommendedName>
        <fullName evidence="15">NADPH oxidase 5</fullName>
    </recommendedName>
</protein>
<dbReference type="Gene3D" id="2.40.30.10">
    <property type="entry name" value="Translation factors"/>
    <property type="match status" value="1"/>
</dbReference>
<dbReference type="AlphaFoldDB" id="A0AAD5LKN2"/>
<dbReference type="PROSITE" id="PS51384">
    <property type="entry name" value="FAD_FR"/>
    <property type="match status" value="1"/>
</dbReference>
<evidence type="ECO:0000256" key="8">
    <source>
        <dbReference type="ARBA" id="ARBA00023136"/>
    </source>
</evidence>
<dbReference type="PANTHER" id="PTHR11972:SF58">
    <property type="entry name" value="NADPH OXIDASE 5"/>
    <property type="match status" value="1"/>
</dbReference>
<accession>A0AAD5LKN2</accession>
<keyword evidence="3 10" id="KW-0812">Transmembrane</keyword>
<dbReference type="PANTHER" id="PTHR11972">
    <property type="entry name" value="NADPH OXIDASE"/>
    <property type="match status" value="1"/>
</dbReference>
<evidence type="ECO:0000256" key="3">
    <source>
        <dbReference type="ARBA" id="ARBA00022692"/>
    </source>
</evidence>
<evidence type="ECO:0000313" key="13">
    <source>
        <dbReference type="EMBL" id="KAI9564083.1"/>
    </source>
</evidence>
<keyword evidence="6 10" id="KW-1133">Transmembrane helix</keyword>
<feature type="domain" description="EF-hand" evidence="11">
    <location>
        <begin position="148"/>
        <end position="183"/>
    </location>
</feature>
<dbReference type="CDD" id="cd00051">
    <property type="entry name" value="EFh"/>
    <property type="match status" value="1"/>
</dbReference>
<feature type="domain" description="EF-hand" evidence="11">
    <location>
        <begin position="260"/>
        <end position="295"/>
    </location>
</feature>
<feature type="domain" description="FAD-binding FR-type" evidence="12">
    <location>
        <begin position="598"/>
        <end position="708"/>
    </location>
</feature>
<evidence type="ECO:0000259" key="11">
    <source>
        <dbReference type="PROSITE" id="PS50222"/>
    </source>
</evidence>
<feature type="transmembrane region" description="Helical" evidence="10">
    <location>
        <begin position="383"/>
        <end position="405"/>
    </location>
</feature>
<dbReference type="Gene3D" id="3.40.50.80">
    <property type="entry name" value="Nucleotide-binding domain of ferredoxin-NADP reductase (FNR) module"/>
    <property type="match status" value="1"/>
</dbReference>
<feature type="transmembrane region" description="Helical" evidence="10">
    <location>
        <begin position="411"/>
        <end position="436"/>
    </location>
</feature>
<evidence type="ECO:0000259" key="12">
    <source>
        <dbReference type="PROSITE" id="PS51384"/>
    </source>
</evidence>
<evidence type="ECO:0000256" key="7">
    <source>
        <dbReference type="ARBA" id="ARBA00023002"/>
    </source>
</evidence>
<dbReference type="FunFam" id="2.40.30.10:FF:000056">
    <property type="entry name" value="NADPH oxidase 5"/>
    <property type="match status" value="1"/>
</dbReference>
<feature type="transmembrane region" description="Helical" evidence="10">
    <location>
        <begin position="459"/>
        <end position="481"/>
    </location>
</feature>
<feature type="compositionally biased region" description="Polar residues" evidence="9">
    <location>
        <begin position="730"/>
        <end position="753"/>
    </location>
</feature>
<dbReference type="FunFam" id="1.10.238.10:FF:000258">
    <property type="entry name" value="NADPH oxidase, isoform B"/>
    <property type="match status" value="1"/>
</dbReference>
<proteinExistence type="predicted"/>
<reference evidence="13 14" key="1">
    <citation type="submission" date="2022-05" db="EMBL/GenBank/DDBJ databases">
        <title>A multi-omics perspective on studying reproductive biology in Daphnia sinensis.</title>
        <authorList>
            <person name="Jia J."/>
        </authorList>
    </citation>
    <scope>NUCLEOTIDE SEQUENCE [LARGE SCALE GENOMIC DNA]</scope>
    <source>
        <strain evidence="13 14">WSL</strain>
    </source>
</reference>
<dbReference type="GO" id="GO:0006952">
    <property type="term" value="P:defense response"/>
    <property type="evidence" value="ECO:0007669"/>
    <property type="project" value="TreeGrafter"/>
</dbReference>
<keyword evidence="8 10" id="KW-0472">Membrane</keyword>
<evidence type="ECO:0000313" key="14">
    <source>
        <dbReference type="Proteomes" id="UP000820818"/>
    </source>
</evidence>
<dbReference type="SFLD" id="SFLDG01169">
    <property type="entry name" value="NADPH_oxidase_subgroup_(NOX)"/>
    <property type="match status" value="1"/>
</dbReference>
<dbReference type="SMART" id="SM00054">
    <property type="entry name" value="EFh"/>
    <property type="match status" value="4"/>
</dbReference>
<sequence length="1041" mass="117505">MDATQEIDLSGHTNRAFQNSQTELREPPKIECQQASGVNWLTQAQQRQQALTGLQSVLKRSIQEQSPNITAGNFCCLFAQENVLQLLFRLFDHESEGRLVQLDFVDSLKEKLRDKPKGTEFVDLLDTLWYMFLKQADINFETFCHVFKSRGVLPKLFSLIDTHKTGQVSIEDVMAFFTDLTLHRREDGVERLKPGFADELFRSIVKDDTREMSFEEFKKLIPSKNKFFAERIFGIFNKDGSSSISMAEFREGLEQFCGQTDEDKVRCLFQIYDEDGDGLIKLHELKAVLKACIEENGMKFSETQVEQLAVALYEDAQDCSEELDQRPDNGLTYTELKAQMAKHPGLLENLSISMDRFLLPPAKKAIPSRFTFKSISSYIKNNVAYIVFVAIYALINICLVVSRAIEFKDTNIFYILARAGGQALNFNCAFILVLMLRQGITLLRRIGCASYLPLDQHVYLHKACGIVVIFFSVVHTVMHLINFPLNIAGALVSPVTGRNHTAAEWLFTTTPGLFGLYPGLANITGWLLCLVLAIMGVCSLPSVRKGGYFEVFYWSHLLYIPFWILVLLHGPRFWYWFIVPGSIFIILKVRSGIYRHSNEKGHTTISSAVLLPSGVTHLVLKKPPGFHFNPGDYLYLKVPAITKTEWHPFTISSAPELPDYLWLHIRCAGGWTNKLYEFFEKEQAKQRLYENIGTVPQLSNVSNSSTLTRNLSASPTCAYNINPATDLPSLRTQSMPADSSLNNSQTRSPQGSAKQAAHHYIRSGPADVSISIPANSFGRNAHLDSTKVSLSPHASSGPKAIGNAASNSTLNEDDKGGKVVRRRLPKIGETGRIYYPLPVSIDGPYGAPSSHIFRAERAVLIAAGIGVTPFASILHSIMHRYYATLQQCPNCQHSWAPQMPDSIMNLKKVDFFWINRDQRSFEWFVDMLSQLEMEQTDVGGVLDRFLDLHMYITSALKKTDMKAVGLQMAFDLLYAKEKRDLVTGLKTRTNAGRPNWDKVFQKILDEDKGKVTVFYCGPPQLAKELTKKCNDFGFDFRKEIF</sequence>
<feature type="region of interest" description="Disordered" evidence="9">
    <location>
        <begin position="728"/>
        <end position="755"/>
    </location>
</feature>
<keyword evidence="2" id="KW-0285">Flavoprotein</keyword>
<dbReference type="Pfam" id="PF01794">
    <property type="entry name" value="Ferric_reduct"/>
    <property type="match status" value="1"/>
</dbReference>
<feature type="compositionally biased region" description="Polar residues" evidence="9">
    <location>
        <begin position="11"/>
        <end position="22"/>
    </location>
</feature>
<dbReference type="Pfam" id="PF08022">
    <property type="entry name" value="FAD_binding_8"/>
    <property type="match status" value="1"/>
</dbReference>
<dbReference type="SUPFAM" id="SSF47473">
    <property type="entry name" value="EF-hand"/>
    <property type="match status" value="2"/>
</dbReference>
<dbReference type="InterPro" id="IPR050369">
    <property type="entry name" value="RBOH/FRE"/>
</dbReference>
<keyword evidence="4" id="KW-0274">FAD</keyword>
<evidence type="ECO:0000256" key="2">
    <source>
        <dbReference type="ARBA" id="ARBA00022630"/>
    </source>
</evidence>
<dbReference type="GO" id="GO:0005509">
    <property type="term" value="F:calcium ion binding"/>
    <property type="evidence" value="ECO:0007669"/>
    <property type="project" value="InterPro"/>
</dbReference>
<feature type="region of interest" description="Disordered" evidence="9">
    <location>
        <begin position="1"/>
        <end position="26"/>
    </location>
</feature>
<comment type="caution">
    <text evidence="13">The sequence shown here is derived from an EMBL/GenBank/DDBJ whole genome shotgun (WGS) entry which is preliminary data.</text>
</comment>
<dbReference type="GO" id="GO:0042554">
    <property type="term" value="P:superoxide anion generation"/>
    <property type="evidence" value="ECO:0007669"/>
    <property type="project" value="TreeGrafter"/>
</dbReference>
<dbReference type="Gene3D" id="1.10.238.10">
    <property type="entry name" value="EF-hand"/>
    <property type="match status" value="2"/>
</dbReference>
<evidence type="ECO:0000256" key="4">
    <source>
        <dbReference type="ARBA" id="ARBA00022827"/>
    </source>
</evidence>
<dbReference type="Proteomes" id="UP000820818">
    <property type="component" value="Linkage Group LG1"/>
</dbReference>
<evidence type="ECO:0000256" key="10">
    <source>
        <dbReference type="SAM" id="Phobius"/>
    </source>
</evidence>
<dbReference type="InterPro" id="IPR017938">
    <property type="entry name" value="Riboflavin_synthase-like_b-brl"/>
</dbReference>
<keyword evidence="14" id="KW-1185">Reference proteome</keyword>
<gene>
    <name evidence="13" type="ORF">GHT06_007821</name>
</gene>
<keyword evidence="5" id="KW-0521">NADP</keyword>
<evidence type="ECO:0008006" key="15">
    <source>
        <dbReference type="Google" id="ProtNLM"/>
    </source>
</evidence>
<comment type="subcellular location">
    <subcellularLocation>
        <location evidence="1">Membrane</location>
        <topology evidence="1">Multi-pass membrane protein</topology>
    </subcellularLocation>
</comment>
<dbReference type="InterPro" id="IPR013121">
    <property type="entry name" value="Fe_red_NAD-bd_6"/>
</dbReference>
<dbReference type="GO" id="GO:0043020">
    <property type="term" value="C:NADPH oxidase complex"/>
    <property type="evidence" value="ECO:0007669"/>
    <property type="project" value="TreeGrafter"/>
</dbReference>
<name>A0AAD5LKN2_9CRUS</name>
<dbReference type="InterPro" id="IPR017927">
    <property type="entry name" value="FAD-bd_FR_type"/>
</dbReference>
<feature type="transmembrane region" description="Helical" evidence="10">
    <location>
        <begin position="514"/>
        <end position="535"/>
    </location>
</feature>
<dbReference type="InterPro" id="IPR002048">
    <property type="entry name" value="EF_hand_dom"/>
</dbReference>
<evidence type="ECO:0000256" key="6">
    <source>
        <dbReference type="ARBA" id="ARBA00022989"/>
    </source>
</evidence>
<dbReference type="SUPFAM" id="SSF52343">
    <property type="entry name" value="Ferredoxin reductase-like, C-terminal NADP-linked domain"/>
    <property type="match status" value="1"/>
</dbReference>
<dbReference type="CDD" id="cd06186">
    <property type="entry name" value="NOX_Duox_like_FAD_NADP"/>
    <property type="match status" value="1"/>
</dbReference>
<evidence type="ECO:0000256" key="5">
    <source>
        <dbReference type="ARBA" id="ARBA00022857"/>
    </source>
</evidence>
<dbReference type="PROSITE" id="PS50222">
    <property type="entry name" value="EF_HAND_2"/>
    <property type="match status" value="3"/>
</dbReference>
<dbReference type="SUPFAM" id="SSF63380">
    <property type="entry name" value="Riboflavin synthase domain-like"/>
    <property type="match status" value="1"/>
</dbReference>
<dbReference type="InterPro" id="IPR011992">
    <property type="entry name" value="EF-hand-dom_pair"/>
</dbReference>